<dbReference type="Proteomes" id="UP000838763">
    <property type="component" value="Unassembled WGS sequence"/>
</dbReference>
<accession>A0A9P1HB47</accession>
<name>A0A9P1HB47_9PEZI</name>
<sequence length="228" mass="25129">MGIRPHERISWGLESVKGVELGIRINHRSGYIPLSESSGELPSEIDGVLNTRVHALAARRAVDVRRIPGHKKAAASPRVAEEEVLRVWRPLKGKTCCVTDDTMRAVTANNVGAPDLFLGLALGYHNVNPTIVLLYLLHGRVPLHFVALLLQAISQDTLRVSLRHPDWLWILGVLDTKVGKVQRRGPGFVHKYPHPGPDSAEIPQVIRNPVPPQKLKASWVDNQGSALV</sequence>
<protein>
    <submittedName>
        <fullName evidence="1">Uncharacterized protein</fullName>
    </submittedName>
</protein>
<dbReference type="EMBL" id="CALLCH030000019">
    <property type="protein sequence ID" value="CAI4219377.1"/>
    <property type="molecule type" value="Genomic_DNA"/>
</dbReference>
<comment type="caution">
    <text evidence="1">The sequence shown here is derived from an EMBL/GenBank/DDBJ whole genome shotgun (WGS) entry which is preliminary data.</text>
</comment>
<proteinExistence type="predicted"/>
<dbReference type="AlphaFoldDB" id="A0A9P1HB47"/>
<evidence type="ECO:0000313" key="2">
    <source>
        <dbReference type="Proteomes" id="UP000838763"/>
    </source>
</evidence>
<organism evidence="1 2">
    <name type="scientific">Parascedosporium putredinis</name>
    <dbReference type="NCBI Taxonomy" id="1442378"/>
    <lineage>
        <taxon>Eukaryota</taxon>
        <taxon>Fungi</taxon>
        <taxon>Dikarya</taxon>
        <taxon>Ascomycota</taxon>
        <taxon>Pezizomycotina</taxon>
        <taxon>Sordariomycetes</taxon>
        <taxon>Hypocreomycetidae</taxon>
        <taxon>Microascales</taxon>
        <taxon>Microascaceae</taxon>
        <taxon>Parascedosporium</taxon>
    </lineage>
</organism>
<keyword evidence="2" id="KW-1185">Reference proteome</keyword>
<reference evidence="1" key="1">
    <citation type="submission" date="2022-11" db="EMBL/GenBank/DDBJ databases">
        <authorList>
            <person name="Scott C."/>
            <person name="Bruce N."/>
        </authorList>
    </citation>
    <scope>NUCLEOTIDE SEQUENCE</scope>
</reference>
<evidence type="ECO:0000313" key="1">
    <source>
        <dbReference type="EMBL" id="CAI4219377.1"/>
    </source>
</evidence>
<gene>
    <name evidence="1" type="ORF">PPNO1_LOCUS8942</name>
</gene>